<dbReference type="EMBL" id="FNCJ01000002">
    <property type="protein sequence ID" value="SDG22201.1"/>
    <property type="molecule type" value="Genomic_DNA"/>
</dbReference>
<name>A0A1G7SGY3_9BURK</name>
<dbReference type="PANTHER" id="PTHR34216:SF13">
    <property type="entry name" value="XYLANASE_CHITIN DEACETYLASE"/>
    <property type="match status" value="1"/>
</dbReference>
<dbReference type="Pfam" id="PF01522">
    <property type="entry name" value="Polysacc_deac_1"/>
    <property type="match status" value="1"/>
</dbReference>
<evidence type="ECO:0000256" key="1">
    <source>
        <dbReference type="ARBA" id="ARBA00022729"/>
    </source>
</evidence>
<dbReference type="SUPFAM" id="SSF88713">
    <property type="entry name" value="Glycoside hydrolase/deacetylase"/>
    <property type="match status" value="1"/>
</dbReference>
<dbReference type="PANTHER" id="PTHR34216">
    <property type="match status" value="1"/>
</dbReference>
<feature type="domain" description="NodB homology" evidence="2">
    <location>
        <begin position="66"/>
        <end position="286"/>
    </location>
</feature>
<dbReference type="InterPro" id="IPR011330">
    <property type="entry name" value="Glyco_hydro/deAcase_b/a-brl"/>
</dbReference>
<dbReference type="AlphaFoldDB" id="A0A1G7SGY3"/>
<dbReference type="RefSeq" id="WP_090682655.1">
    <property type="nucleotide sequence ID" value="NZ_FNCJ01000002.1"/>
</dbReference>
<gene>
    <name evidence="3" type="ORF">SAMN05216466_102514</name>
</gene>
<evidence type="ECO:0000313" key="4">
    <source>
        <dbReference type="Proteomes" id="UP000199706"/>
    </source>
</evidence>
<sequence length="286" mass="32998">MIQTTESFAKSIPVLMYHHVSPAGGSLTISPENFESQIKWLAKNGYVTLTADEFARFLRGAPMPRKSIVLTFDDGYLDNYVHAHPILLRYGLNAIMFLVTSRVHDGAFRSIGAERAGPLRTHQACERLVHDGRADEVTVRWSEVELMRAAGTFEFHSHTHSHLRWDQLCGDTASKRQHISADLEQSKAILTERLGSTSRHLCWPEGYFDADYIDAAKAAGYEYLYTTRNLRRNVPGSDTYRIHRLVDNGKDAQWLARKIHRYQDPIWGRAYYWFKRARHFRNEAWS</sequence>
<dbReference type="InterPro" id="IPR002509">
    <property type="entry name" value="NODB_dom"/>
</dbReference>
<protein>
    <submittedName>
        <fullName evidence="3">Peptidoglycan/xylan/chitin deacetylase, PgdA/CDA1 family</fullName>
    </submittedName>
</protein>
<accession>A0A1G7SGY3</accession>
<evidence type="ECO:0000313" key="3">
    <source>
        <dbReference type="EMBL" id="SDG22201.1"/>
    </source>
</evidence>
<reference evidence="3 4" key="1">
    <citation type="submission" date="2016-10" db="EMBL/GenBank/DDBJ databases">
        <authorList>
            <person name="de Groot N.N."/>
        </authorList>
    </citation>
    <scope>NUCLEOTIDE SEQUENCE [LARGE SCALE GENOMIC DNA]</scope>
    <source>
        <strain evidence="3 4">LMG 2247</strain>
    </source>
</reference>
<dbReference type="PROSITE" id="PS51677">
    <property type="entry name" value="NODB"/>
    <property type="match status" value="1"/>
</dbReference>
<organism evidence="3 4">
    <name type="scientific">Paraburkholderia phenazinium</name>
    <dbReference type="NCBI Taxonomy" id="60549"/>
    <lineage>
        <taxon>Bacteria</taxon>
        <taxon>Pseudomonadati</taxon>
        <taxon>Pseudomonadota</taxon>
        <taxon>Betaproteobacteria</taxon>
        <taxon>Burkholderiales</taxon>
        <taxon>Burkholderiaceae</taxon>
        <taxon>Paraburkholderia</taxon>
    </lineage>
</organism>
<evidence type="ECO:0000259" key="2">
    <source>
        <dbReference type="PROSITE" id="PS51677"/>
    </source>
</evidence>
<dbReference type="Gene3D" id="3.20.20.370">
    <property type="entry name" value="Glycoside hydrolase/deacetylase"/>
    <property type="match status" value="1"/>
</dbReference>
<keyword evidence="1" id="KW-0732">Signal</keyword>
<dbReference type="InterPro" id="IPR051398">
    <property type="entry name" value="Polysacch_Deacetylase"/>
</dbReference>
<dbReference type="GO" id="GO:0005975">
    <property type="term" value="P:carbohydrate metabolic process"/>
    <property type="evidence" value="ECO:0007669"/>
    <property type="project" value="InterPro"/>
</dbReference>
<proteinExistence type="predicted"/>
<dbReference type="CDD" id="cd10969">
    <property type="entry name" value="CE4_Ecf1_like_5s"/>
    <property type="match status" value="1"/>
</dbReference>
<dbReference type="Proteomes" id="UP000199706">
    <property type="component" value="Unassembled WGS sequence"/>
</dbReference>
<dbReference type="GO" id="GO:0016810">
    <property type="term" value="F:hydrolase activity, acting on carbon-nitrogen (but not peptide) bonds"/>
    <property type="evidence" value="ECO:0007669"/>
    <property type="project" value="InterPro"/>
</dbReference>
<dbReference type="OrthoDB" id="9814639at2"/>